<sequence length="368" mass="40621">MGPFQKFQFLVLWISSLLYGAVCLLLSRTRERCARVFLLTAIILLWVAITGQTIIFLLDDFLAFEIQAAGTSETEEGLRVTNIANILTIVGDAFSVTSFVVADSILLWRCFLLYNRSWRVVLFPGAMLLAVFGSGVTIMGIDIKLYLIRAAASADVTGPPAIWMRLSDVQTYLNIVYYAASVSTNLYATGFIAFRIWRVTREVRDIVGNSHGKRFISAALLIAESGFIYSAALLLAIIVQPMFNSLPNLTRIVGVVVFYASGIVPTLLVALIGIRKTIAPTKPSVPTLLTIPATLMKEHEEDPTALPAEIRGTWTPEENDSASSWLRRDGSNTALQESLAVYVSASRKLDPVRVNFHGGPQRRWSAHY</sequence>
<proteinExistence type="predicted"/>
<dbReference type="Proteomes" id="UP000030669">
    <property type="component" value="Unassembled WGS sequence"/>
</dbReference>
<keyword evidence="1" id="KW-0472">Membrane</keyword>
<keyword evidence="3" id="KW-1185">Reference proteome</keyword>
<keyword evidence="1" id="KW-0812">Transmembrane</keyword>
<dbReference type="KEGG" id="gtr:GLOTRDRAFT_122612"/>
<dbReference type="RefSeq" id="XP_007868905.1">
    <property type="nucleotide sequence ID" value="XM_007870714.1"/>
</dbReference>
<protein>
    <submittedName>
        <fullName evidence="2">Uncharacterized protein</fullName>
    </submittedName>
</protein>
<feature type="transmembrane region" description="Helical" evidence="1">
    <location>
        <begin position="38"/>
        <end position="58"/>
    </location>
</feature>
<gene>
    <name evidence="2" type="ORF">GLOTRDRAFT_122612</name>
</gene>
<organism evidence="2 3">
    <name type="scientific">Gloeophyllum trabeum (strain ATCC 11539 / FP-39264 / Madison 617)</name>
    <name type="common">Brown rot fungus</name>
    <dbReference type="NCBI Taxonomy" id="670483"/>
    <lineage>
        <taxon>Eukaryota</taxon>
        <taxon>Fungi</taxon>
        <taxon>Dikarya</taxon>
        <taxon>Basidiomycota</taxon>
        <taxon>Agaricomycotina</taxon>
        <taxon>Agaricomycetes</taxon>
        <taxon>Gloeophyllales</taxon>
        <taxon>Gloeophyllaceae</taxon>
        <taxon>Gloeophyllum</taxon>
    </lineage>
</organism>
<accession>S7PYS8</accession>
<feature type="transmembrane region" description="Helical" evidence="1">
    <location>
        <begin position="252"/>
        <end position="274"/>
    </location>
</feature>
<name>S7PYS8_GLOTA</name>
<dbReference type="EMBL" id="KB469307">
    <property type="protein sequence ID" value="EPQ52613.1"/>
    <property type="molecule type" value="Genomic_DNA"/>
</dbReference>
<evidence type="ECO:0000313" key="3">
    <source>
        <dbReference type="Proteomes" id="UP000030669"/>
    </source>
</evidence>
<feature type="transmembrane region" description="Helical" evidence="1">
    <location>
        <begin position="120"/>
        <end position="141"/>
    </location>
</feature>
<dbReference type="GeneID" id="19300854"/>
<feature type="transmembrane region" description="Helical" evidence="1">
    <location>
        <begin position="83"/>
        <end position="108"/>
    </location>
</feature>
<reference evidence="2 3" key="1">
    <citation type="journal article" date="2012" name="Science">
        <title>The Paleozoic origin of enzymatic lignin decomposition reconstructed from 31 fungal genomes.</title>
        <authorList>
            <person name="Floudas D."/>
            <person name="Binder M."/>
            <person name="Riley R."/>
            <person name="Barry K."/>
            <person name="Blanchette R.A."/>
            <person name="Henrissat B."/>
            <person name="Martinez A.T."/>
            <person name="Otillar R."/>
            <person name="Spatafora J.W."/>
            <person name="Yadav J.S."/>
            <person name="Aerts A."/>
            <person name="Benoit I."/>
            <person name="Boyd A."/>
            <person name="Carlson A."/>
            <person name="Copeland A."/>
            <person name="Coutinho P.M."/>
            <person name="de Vries R.P."/>
            <person name="Ferreira P."/>
            <person name="Findley K."/>
            <person name="Foster B."/>
            <person name="Gaskell J."/>
            <person name="Glotzer D."/>
            <person name="Gorecki P."/>
            <person name="Heitman J."/>
            <person name="Hesse C."/>
            <person name="Hori C."/>
            <person name="Igarashi K."/>
            <person name="Jurgens J.A."/>
            <person name="Kallen N."/>
            <person name="Kersten P."/>
            <person name="Kohler A."/>
            <person name="Kuees U."/>
            <person name="Kumar T.K.A."/>
            <person name="Kuo A."/>
            <person name="LaButti K."/>
            <person name="Larrondo L.F."/>
            <person name="Lindquist E."/>
            <person name="Ling A."/>
            <person name="Lombard V."/>
            <person name="Lucas S."/>
            <person name="Lundell T."/>
            <person name="Martin R."/>
            <person name="McLaughlin D.J."/>
            <person name="Morgenstern I."/>
            <person name="Morin E."/>
            <person name="Murat C."/>
            <person name="Nagy L.G."/>
            <person name="Nolan M."/>
            <person name="Ohm R.A."/>
            <person name="Patyshakuliyeva A."/>
            <person name="Rokas A."/>
            <person name="Ruiz-Duenas F.J."/>
            <person name="Sabat G."/>
            <person name="Salamov A."/>
            <person name="Samejima M."/>
            <person name="Schmutz J."/>
            <person name="Slot J.C."/>
            <person name="St John F."/>
            <person name="Stenlid J."/>
            <person name="Sun H."/>
            <person name="Sun S."/>
            <person name="Syed K."/>
            <person name="Tsang A."/>
            <person name="Wiebenga A."/>
            <person name="Young D."/>
            <person name="Pisabarro A."/>
            <person name="Eastwood D.C."/>
            <person name="Martin F."/>
            <person name="Cullen D."/>
            <person name="Grigoriev I.V."/>
            <person name="Hibbett D.S."/>
        </authorList>
    </citation>
    <scope>NUCLEOTIDE SEQUENCE [LARGE SCALE GENOMIC DNA]</scope>
    <source>
        <strain evidence="2 3">ATCC 11539</strain>
    </source>
</reference>
<dbReference type="STRING" id="670483.S7PYS8"/>
<feature type="transmembrane region" description="Helical" evidence="1">
    <location>
        <begin position="215"/>
        <end position="240"/>
    </location>
</feature>
<keyword evidence="1" id="KW-1133">Transmembrane helix</keyword>
<dbReference type="HOGENOM" id="CLU_044614_3_1_1"/>
<feature type="transmembrane region" description="Helical" evidence="1">
    <location>
        <begin position="6"/>
        <end position="26"/>
    </location>
</feature>
<evidence type="ECO:0000256" key="1">
    <source>
        <dbReference type="SAM" id="Phobius"/>
    </source>
</evidence>
<dbReference type="OMA" id="STWAIAF"/>
<evidence type="ECO:0000313" key="2">
    <source>
        <dbReference type="EMBL" id="EPQ52613.1"/>
    </source>
</evidence>
<feature type="transmembrane region" description="Helical" evidence="1">
    <location>
        <begin position="175"/>
        <end position="194"/>
    </location>
</feature>
<dbReference type="OrthoDB" id="3357408at2759"/>
<dbReference type="AlphaFoldDB" id="S7PYS8"/>